<evidence type="ECO:0000313" key="1">
    <source>
        <dbReference type="EMBL" id="CCQ59170.1"/>
    </source>
</evidence>
<dbReference type="EMBL" id="CAQL01001179">
    <property type="protein sequence ID" value="CCQ59170.1"/>
    <property type="molecule type" value="Genomic_DNA"/>
</dbReference>
<dbReference type="SUPFAM" id="SSF56436">
    <property type="entry name" value="C-type lectin-like"/>
    <property type="match status" value="1"/>
</dbReference>
<evidence type="ECO:0000313" key="2">
    <source>
        <dbReference type="Proteomes" id="UP000017981"/>
    </source>
</evidence>
<dbReference type="InterPro" id="IPR016187">
    <property type="entry name" value="CTDL_fold"/>
</dbReference>
<sequence length="39" mass="4732">MMLGGAWVTQGTETLKYYRNWFRPNFYQHAGFRIVSNYQ</sequence>
<gene>
    <name evidence="1" type="ORF">CWATWH0005_5542</name>
</gene>
<comment type="caution">
    <text evidence="1">The sequence shown here is derived from an EMBL/GenBank/DDBJ whole genome shotgun (WGS) entry which is preliminary data.</text>
</comment>
<proteinExistence type="predicted"/>
<name>T2J3W2_CROWT</name>
<reference evidence="1 2" key="2">
    <citation type="submission" date="2013-09" db="EMBL/GenBank/DDBJ databases">
        <title>Whole genome comparison of six Crocosphaera watsonii strains with differing phenotypes.</title>
        <authorList>
            <person name="Bench S.R."/>
            <person name="Heller P."/>
            <person name="Frank I."/>
            <person name="Arciniega M."/>
            <person name="Shilova I.N."/>
            <person name="Zehr J.P."/>
        </authorList>
    </citation>
    <scope>NUCLEOTIDE SEQUENCE [LARGE SCALE GENOMIC DNA]</scope>
    <source>
        <strain evidence="1 2">WH 0005</strain>
    </source>
</reference>
<dbReference type="Proteomes" id="UP000017981">
    <property type="component" value="Unassembled WGS sequence"/>
</dbReference>
<accession>T2J3W2</accession>
<reference evidence="1 2" key="1">
    <citation type="submission" date="2013-01" db="EMBL/GenBank/DDBJ databases">
        <authorList>
            <person name="Bench S."/>
        </authorList>
    </citation>
    <scope>NUCLEOTIDE SEQUENCE [LARGE SCALE GENOMIC DNA]</scope>
    <source>
        <strain evidence="1 2">WH 0005</strain>
    </source>
</reference>
<organism evidence="1 2">
    <name type="scientific">Crocosphaera watsonii WH 0005</name>
    <dbReference type="NCBI Taxonomy" id="423472"/>
    <lineage>
        <taxon>Bacteria</taxon>
        <taxon>Bacillati</taxon>
        <taxon>Cyanobacteriota</taxon>
        <taxon>Cyanophyceae</taxon>
        <taxon>Oscillatoriophycideae</taxon>
        <taxon>Chroococcales</taxon>
        <taxon>Aphanothecaceae</taxon>
        <taxon>Crocosphaera</taxon>
    </lineage>
</organism>
<protein>
    <submittedName>
        <fullName evidence="1">Uncharacterized protein</fullName>
    </submittedName>
</protein>
<dbReference type="AlphaFoldDB" id="T2J3W2"/>